<protein>
    <recommendedName>
        <fullName evidence="2 3">Small ribosomal subunit protein bS6</fullName>
    </recommendedName>
</protein>
<evidence type="ECO:0000256" key="4">
    <source>
        <dbReference type="SAM" id="MobiDB-lite"/>
    </source>
</evidence>
<keyword evidence="3 5" id="KW-0689">Ribosomal protein</keyword>
<dbReference type="Pfam" id="PF01250">
    <property type="entry name" value="Ribosomal_S6"/>
    <property type="match status" value="1"/>
</dbReference>
<comment type="caution">
    <text evidence="5">The sequence shown here is derived from an EMBL/GenBank/DDBJ whole genome shotgun (WGS) entry which is preliminary data.</text>
</comment>
<feature type="region of interest" description="Disordered" evidence="4">
    <location>
        <begin position="116"/>
        <end position="139"/>
    </location>
</feature>
<dbReference type="NCBIfam" id="TIGR00166">
    <property type="entry name" value="S6"/>
    <property type="match status" value="1"/>
</dbReference>
<reference evidence="5" key="1">
    <citation type="submission" date="2020-07" db="EMBL/GenBank/DDBJ databases">
        <title>Huge and variable diversity of episymbiotic CPR bacteria and DPANN archaea in groundwater ecosystems.</title>
        <authorList>
            <person name="He C.Y."/>
            <person name="Keren R."/>
            <person name="Whittaker M."/>
            <person name="Farag I.F."/>
            <person name="Doudna J."/>
            <person name="Cate J.H.D."/>
            <person name="Banfield J.F."/>
        </authorList>
    </citation>
    <scope>NUCLEOTIDE SEQUENCE</scope>
    <source>
        <strain evidence="5">NC_groundwater_193_Ag_S-0.1um_51_7</strain>
    </source>
</reference>
<organism evidence="5 6">
    <name type="scientific">Candidatus Sungiibacteriota bacterium</name>
    <dbReference type="NCBI Taxonomy" id="2750080"/>
    <lineage>
        <taxon>Bacteria</taxon>
        <taxon>Candidatus Sungiibacteriota</taxon>
    </lineage>
</organism>
<name>A0A931SDA3_9BACT</name>
<keyword evidence="3" id="KW-0694">RNA-binding</keyword>
<dbReference type="Proteomes" id="UP000724148">
    <property type="component" value="Unassembled WGS sequence"/>
</dbReference>
<dbReference type="InterPro" id="IPR014717">
    <property type="entry name" value="Transl_elong_EF1B/ribsomal_bS6"/>
</dbReference>
<dbReference type="InterPro" id="IPR000529">
    <property type="entry name" value="Ribosomal_bS6"/>
</dbReference>
<keyword evidence="3" id="KW-0699">rRNA-binding</keyword>
<dbReference type="GO" id="GO:0005840">
    <property type="term" value="C:ribosome"/>
    <property type="evidence" value="ECO:0007669"/>
    <property type="project" value="UniProtKB-KW"/>
</dbReference>
<dbReference type="Gene3D" id="3.30.70.60">
    <property type="match status" value="1"/>
</dbReference>
<dbReference type="AlphaFoldDB" id="A0A931SDA3"/>
<dbReference type="GO" id="GO:0019843">
    <property type="term" value="F:rRNA binding"/>
    <property type="evidence" value="ECO:0007669"/>
    <property type="project" value="UniProtKB-UniRule"/>
</dbReference>
<dbReference type="EMBL" id="JACOZA010000095">
    <property type="protein sequence ID" value="MBI2097261.1"/>
    <property type="molecule type" value="Genomic_DNA"/>
</dbReference>
<comment type="function">
    <text evidence="3">Binds together with bS18 to 16S ribosomal RNA.</text>
</comment>
<dbReference type="InterPro" id="IPR020814">
    <property type="entry name" value="Ribosomal_S6_plastid/chlpt"/>
</dbReference>
<evidence type="ECO:0000313" key="5">
    <source>
        <dbReference type="EMBL" id="MBI2097261.1"/>
    </source>
</evidence>
<dbReference type="InterPro" id="IPR035980">
    <property type="entry name" value="Ribosomal_bS6_sf"/>
</dbReference>
<gene>
    <name evidence="3 5" type="primary">rpsF</name>
    <name evidence="5" type="ORF">HYT40_03930</name>
</gene>
<dbReference type="SUPFAM" id="SSF54995">
    <property type="entry name" value="Ribosomal protein S6"/>
    <property type="match status" value="1"/>
</dbReference>
<comment type="similarity">
    <text evidence="1 3">Belongs to the bacterial ribosomal protein bS6 family.</text>
</comment>
<evidence type="ECO:0000256" key="1">
    <source>
        <dbReference type="ARBA" id="ARBA00009512"/>
    </source>
</evidence>
<evidence type="ECO:0000256" key="3">
    <source>
        <dbReference type="HAMAP-Rule" id="MF_00360"/>
    </source>
</evidence>
<dbReference type="GO" id="GO:0006412">
    <property type="term" value="P:translation"/>
    <property type="evidence" value="ECO:0007669"/>
    <property type="project" value="UniProtKB-UniRule"/>
</dbReference>
<keyword evidence="3" id="KW-0687">Ribonucleoprotein</keyword>
<evidence type="ECO:0000313" key="6">
    <source>
        <dbReference type="Proteomes" id="UP000724148"/>
    </source>
</evidence>
<evidence type="ECO:0000256" key="2">
    <source>
        <dbReference type="ARBA" id="ARBA00035294"/>
    </source>
</evidence>
<proteinExistence type="inferred from homology"/>
<feature type="compositionally biased region" description="Basic and acidic residues" evidence="4">
    <location>
        <begin position="120"/>
        <end position="139"/>
    </location>
</feature>
<dbReference type="GO" id="GO:0003735">
    <property type="term" value="F:structural constituent of ribosome"/>
    <property type="evidence" value="ECO:0007669"/>
    <property type="project" value="InterPro"/>
</dbReference>
<dbReference type="HAMAP" id="MF_00360">
    <property type="entry name" value="Ribosomal_bS6"/>
    <property type="match status" value="1"/>
</dbReference>
<dbReference type="GO" id="GO:1990904">
    <property type="term" value="C:ribonucleoprotein complex"/>
    <property type="evidence" value="ECO:0007669"/>
    <property type="project" value="UniProtKB-KW"/>
</dbReference>
<accession>A0A931SDA3</accession>
<sequence length="159" mass="18343">MESEAKRYEISYLVSPNVAEDDVVRVAGIVTRVIEEAKGVVGHINEPKKRRLAYPMYKHRFAYFGYTTFQISPSQIAEIPQKLRFEKEIIRHLIVDEVVIPPRQFAFRASWQPTEAGISTKRETPRREERPAPSAEERAKAIEHIDKRLDEILGTPGEQ</sequence>
<dbReference type="CDD" id="cd00473">
    <property type="entry name" value="bS6"/>
    <property type="match status" value="1"/>
</dbReference>